<protein>
    <recommendedName>
        <fullName evidence="5">HTH tetR-type domain-containing protein</fullName>
    </recommendedName>
</protein>
<dbReference type="InterPro" id="IPR011075">
    <property type="entry name" value="TetR_C"/>
</dbReference>
<dbReference type="Proteomes" id="UP000013148">
    <property type="component" value="Unassembled WGS sequence"/>
</dbReference>
<evidence type="ECO:0000313" key="6">
    <source>
        <dbReference type="EMBL" id="ENV15487.1"/>
    </source>
</evidence>
<dbReference type="Gene3D" id="1.10.10.60">
    <property type="entry name" value="Homeodomain-like"/>
    <property type="match status" value="1"/>
</dbReference>
<organism evidence="6 7">
    <name type="scientific">Acinetobacter guillouiae NIPH 991</name>
    <dbReference type="NCBI Taxonomy" id="1217656"/>
    <lineage>
        <taxon>Bacteria</taxon>
        <taxon>Pseudomonadati</taxon>
        <taxon>Pseudomonadota</taxon>
        <taxon>Gammaproteobacteria</taxon>
        <taxon>Moraxellales</taxon>
        <taxon>Moraxellaceae</taxon>
        <taxon>Acinetobacter</taxon>
    </lineage>
</organism>
<dbReference type="AlphaFoldDB" id="N8WTR1"/>
<dbReference type="SUPFAM" id="SSF46689">
    <property type="entry name" value="Homeodomain-like"/>
    <property type="match status" value="1"/>
</dbReference>
<keyword evidence="7" id="KW-1185">Reference proteome</keyword>
<feature type="domain" description="HTH tetR-type" evidence="5">
    <location>
        <begin position="15"/>
        <end position="75"/>
    </location>
</feature>
<dbReference type="eggNOG" id="COG1309">
    <property type="taxonomic scope" value="Bacteria"/>
</dbReference>
<evidence type="ECO:0000256" key="2">
    <source>
        <dbReference type="ARBA" id="ARBA00023125"/>
    </source>
</evidence>
<dbReference type="InterPro" id="IPR036271">
    <property type="entry name" value="Tet_transcr_reg_TetR-rel_C_sf"/>
</dbReference>
<dbReference type="Gene3D" id="1.10.357.10">
    <property type="entry name" value="Tetracycline Repressor, domain 2"/>
    <property type="match status" value="1"/>
</dbReference>
<dbReference type="InterPro" id="IPR001647">
    <property type="entry name" value="HTH_TetR"/>
</dbReference>
<keyword evidence="3" id="KW-0804">Transcription</keyword>
<dbReference type="HOGENOM" id="CLU_069356_25_2_6"/>
<keyword evidence="2 4" id="KW-0238">DNA-binding</keyword>
<dbReference type="PROSITE" id="PS50977">
    <property type="entry name" value="HTH_TETR_2"/>
    <property type="match status" value="1"/>
</dbReference>
<evidence type="ECO:0000256" key="4">
    <source>
        <dbReference type="PROSITE-ProRule" id="PRU00335"/>
    </source>
</evidence>
<dbReference type="SUPFAM" id="SSF48498">
    <property type="entry name" value="Tetracyclin repressor-like, C-terminal domain"/>
    <property type="match status" value="1"/>
</dbReference>
<dbReference type="EMBL" id="APPJ01000014">
    <property type="protein sequence ID" value="ENV15487.1"/>
    <property type="molecule type" value="Genomic_DNA"/>
</dbReference>
<evidence type="ECO:0000256" key="3">
    <source>
        <dbReference type="ARBA" id="ARBA00023163"/>
    </source>
</evidence>
<dbReference type="PATRIC" id="fig|1217656.3.peg.4155"/>
<reference evidence="6 7" key="1">
    <citation type="submission" date="2013-02" db="EMBL/GenBank/DDBJ databases">
        <title>The Genome Sequence of Acinetobacter guillouiae NIPH 991.</title>
        <authorList>
            <consortium name="The Broad Institute Genome Sequencing Platform"/>
            <consortium name="The Broad Institute Genome Sequencing Center for Infectious Disease"/>
            <person name="Cerqueira G."/>
            <person name="Feldgarden M."/>
            <person name="Courvalin P."/>
            <person name="Perichon B."/>
            <person name="Grillot-Courvalin C."/>
            <person name="Clermont D."/>
            <person name="Rocha E."/>
            <person name="Yoon E.-J."/>
            <person name="Nemec A."/>
            <person name="Walker B."/>
            <person name="Young S.K."/>
            <person name="Zeng Q."/>
            <person name="Gargeya S."/>
            <person name="Fitzgerald M."/>
            <person name="Haas B."/>
            <person name="Abouelleil A."/>
            <person name="Alvarado L."/>
            <person name="Arachchi H.M."/>
            <person name="Berlin A.M."/>
            <person name="Chapman S.B."/>
            <person name="Dewar J."/>
            <person name="Goldberg J."/>
            <person name="Griggs A."/>
            <person name="Gujja S."/>
            <person name="Hansen M."/>
            <person name="Howarth C."/>
            <person name="Imamovic A."/>
            <person name="Larimer J."/>
            <person name="McCowan C."/>
            <person name="Murphy C."/>
            <person name="Neiman D."/>
            <person name="Pearson M."/>
            <person name="Priest M."/>
            <person name="Roberts A."/>
            <person name="Saif S."/>
            <person name="Shea T."/>
            <person name="Sisk P."/>
            <person name="Sykes S."/>
            <person name="Wortman J."/>
            <person name="Nusbaum C."/>
            <person name="Birren B."/>
        </authorList>
    </citation>
    <scope>NUCLEOTIDE SEQUENCE [LARGE SCALE GENOMIC DNA]</scope>
    <source>
        <strain evidence="6 7">NIPH 991</strain>
    </source>
</reference>
<evidence type="ECO:0000313" key="7">
    <source>
        <dbReference type="Proteomes" id="UP000013148"/>
    </source>
</evidence>
<comment type="caution">
    <text evidence="6">The sequence shown here is derived from an EMBL/GenBank/DDBJ whole genome shotgun (WGS) entry which is preliminary data.</text>
</comment>
<accession>N8WTR1</accession>
<keyword evidence="1" id="KW-0805">Transcription regulation</keyword>
<evidence type="ECO:0000259" key="5">
    <source>
        <dbReference type="PROSITE" id="PS50977"/>
    </source>
</evidence>
<dbReference type="GO" id="GO:0003677">
    <property type="term" value="F:DNA binding"/>
    <property type="evidence" value="ECO:0007669"/>
    <property type="project" value="UniProtKB-UniRule"/>
</dbReference>
<name>N8WTR1_ACIGI</name>
<sequence>MTKVITGLRPGGRSARIQAAVHNAVQTLQHNVAVADLTIPMIAEYAGVTPSTIYRRWGDLSQLLADVAFNILHPDSVPADLGSFKQDLYAWMEQYFEEYASPVGRTILSDIVAENDSPTSGKCYDFLIQQLDIIQQRAQQRNETSIDNQLIIEIVIAPMLHRILFTEQESSLDYIHHLLARLFNFADVLKNTTSDFES</sequence>
<gene>
    <name evidence="6" type="ORF">F964_04213</name>
</gene>
<proteinExistence type="predicted"/>
<evidence type="ECO:0000256" key="1">
    <source>
        <dbReference type="ARBA" id="ARBA00023015"/>
    </source>
</evidence>
<dbReference type="Pfam" id="PF16859">
    <property type="entry name" value="TetR_C_11"/>
    <property type="match status" value="1"/>
</dbReference>
<dbReference type="InterPro" id="IPR009057">
    <property type="entry name" value="Homeodomain-like_sf"/>
</dbReference>
<dbReference type="RefSeq" id="WP_004823266.1">
    <property type="nucleotide sequence ID" value="NZ_KB849456.1"/>
</dbReference>
<feature type="DNA-binding region" description="H-T-H motif" evidence="4">
    <location>
        <begin position="38"/>
        <end position="57"/>
    </location>
</feature>